<proteinExistence type="predicted"/>
<name>A0ACB0ZCL9_MELEN</name>
<protein>
    <submittedName>
        <fullName evidence="1">Uncharacterized protein</fullName>
    </submittedName>
</protein>
<evidence type="ECO:0000313" key="1">
    <source>
        <dbReference type="EMBL" id="CAK5076691.1"/>
    </source>
</evidence>
<reference evidence="1" key="1">
    <citation type="submission" date="2023-11" db="EMBL/GenBank/DDBJ databases">
        <authorList>
            <person name="Poullet M."/>
        </authorList>
    </citation>
    <scope>NUCLEOTIDE SEQUENCE</scope>
    <source>
        <strain evidence="1">E1834</strain>
    </source>
</reference>
<gene>
    <name evidence="1" type="ORF">MENTE1834_LOCUS23563</name>
</gene>
<keyword evidence="2" id="KW-1185">Reference proteome</keyword>
<accession>A0ACB0ZCL9</accession>
<evidence type="ECO:0000313" key="2">
    <source>
        <dbReference type="Proteomes" id="UP001497535"/>
    </source>
</evidence>
<dbReference type="EMBL" id="CAVMJV010000030">
    <property type="protein sequence ID" value="CAK5076691.1"/>
    <property type="molecule type" value="Genomic_DNA"/>
</dbReference>
<dbReference type="Proteomes" id="UP001497535">
    <property type="component" value="Unassembled WGS sequence"/>
</dbReference>
<comment type="caution">
    <text evidence="1">The sequence shown here is derived from an EMBL/GenBank/DDBJ whole genome shotgun (WGS) entry which is preliminary data.</text>
</comment>
<sequence>MVPHIIFYFPISASSRFKFSERAEKIEVKQVDGKKHTNYQIANIYNPQVKFVLCNEECNNGRTSRIHIKKMQE</sequence>
<organism evidence="1 2">
    <name type="scientific">Meloidogyne enterolobii</name>
    <name type="common">Root-knot nematode worm</name>
    <name type="synonym">Meloidogyne mayaguensis</name>
    <dbReference type="NCBI Taxonomy" id="390850"/>
    <lineage>
        <taxon>Eukaryota</taxon>
        <taxon>Metazoa</taxon>
        <taxon>Ecdysozoa</taxon>
        <taxon>Nematoda</taxon>
        <taxon>Chromadorea</taxon>
        <taxon>Rhabditida</taxon>
        <taxon>Tylenchina</taxon>
        <taxon>Tylenchomorpha</taxon>
        <taxon>Tylenchoidea</taxon>
        <taxon>Meloidogynidae</taxon>
        <taxon>Meloidogyninae</taxon>
        <taxon>Meloidogyne</taxon>
    </lineage>
</organism>